<dbReference type="InterPro" id="IPR029058">
    <property type="entry name" value="AB_hydrolase_fold"/>
</dbReference>
<feature type="domain" description="AB hydrolase-1" evidence="1">
    <location>
        <begin position="33"/>
        <end position="272"/>
    </location>
</feature>
<dbReference type="InterPro" id="IPR000073">
    <property type="entry name" value="AB_hydrolase_1"/>
</dbReference>
<name>A0A6J7S2I1_9ZZZZ</name>
<protein>
    <submittedName>
        <fullName evidence="2">Unannotated protein</fullName>
    </submittedName>
</protein>
<dbReference type="AlphaFoldDB" id="A0A6J7S2I1"/>
<dbReference type="Gene3D" id="3.40.50.1820">
    <property type="entry name" value="alpha/beta hydrolase"/>
    <property type="match status" value="1"/>
</dbReference>
<proteinExistence type="predicted"/>
<dbReference type="SUPFAM" id="SSF53474">
    <property type="entry name" value="alpha/beta-Hydrolases"/>
    <property type="match status" value="1"/>
</dbReference>
<dbReference type="PANTHER" id="PTHR46438:SF11">
    <property type="entry name" value="LIPASE-RELATED"/>
    <property type="match status" value="1"/>
</dbReference>
<reference evidence="2" key="1">
    <citation type="submission" date="2020-05" db="EMBL/GenBank/DDBJ databases">
        <authorList>
            <person name="Chiriac C."/>
            <person name="Salcher M."/>
            <person name="Ghai R."/>
            <person name="Kavagutti S V."/>
        </authorList>
    </citation>
    <scope>NUCLEOTIDE SEQUENCE</scope>
</reference>
<evidence type="ECO:0000313" key="2">
    <source>
        <dbReference type="EMBL" id="CAB5035514.1"/>
    </source>
</evidence>
<organism evidence="2">
    <name type="scientific">freshwater metagenome</name>
    <dbReference type="NCBI Taxonomy" id="449393"/>
    <lineage>
        <taxon>unclassified sequences</taxon>
        <taxon>metagenomes</taxon>
        <taxon>ecological metagenomes</taxon>
    </lineage>
</organism>
<dbReference type="PANTHER" id="PTHR46438">
    <property type="entry name" value="ALPHA/BETA-HYDROLASES SUPERFAMILY PROTEIN"/>
    <property type="match status" value="1"/>
</dbReference>
<evidence type="ECO:0000259" key="1">
    <source>
        <dbReference type="Pfam" id="PF12697"/>
    </source>
</evidence>
<sequence>MRLRLYHHSDGARVAYREQGTGPPLILWHSELLSYREFEPLVEELEHRYRVVLPDLPLHGDSEDRPHHPYSLDWLAEVVAGFSNDVGGSRPIVGGHGLGVELTLRAVAAGQLKPSKLIVLANRLHRGANGDREWAAWLALARLGSLPGVDRVLMRGAPFALRPGRTQRLSARGNAEAADLARHSFAGAGGNSNLARSWAVFARSRPNCVQRELIEAYAAMDFPVLLLWPEEDPRHPPVAAEEALDLLPDAQLRMLPRTGYLAAYDDPVAVAREISAFCG</sequence>
<gene>
    <name evidence="2" type="ORF">UFOPK4175_00810</name>
</gene>
<accession>A0A6J7S2I1</accession>
<dbReference type="Pfam" id="PF12697">
    <property type="entry name" value="Abhydrolase_6"/>
    <property type="match status" value="1"/>
</dbReference>
<dbReference type="EMBL" id="CAFBPX010000136">
    <property type="protein sequence ID" value="CAB5035514.1"/>
    <property type="molecule type" value="Genomic_DNA"/>
</dbReference>